<sequence length="4237" mass="467348">QNRIERRLKMVFFSFPRDLSNNRISGLDVELFRSLTSLAKLDISHNQISTLEDGIFDNLFNLSEINLSWNPFVCDCKLSWLPRWVEDRNVRVLEASDTRCAHPPEVANLSLFDVPFLNATCAQYITCLTGNHTEEAEHVILFTTVHPGNLTEETCSALCYSQDQEYGAFSSQGQCLCGAAHETNSSSGCLPFCTEHLSGQGCGGPSLVPLPFQAQLPVSFTGLQLRYSLHQPVLFNVSIPIAASTLLWEFGDQTEVLNTTGHTAVHSYALPGHYNVTATVLVGSRLLYQQAEIEVVASPQQLALQCPSLVVANESLDIRIRNRGGTGLAVLYGITAEPGELVHPMCPPEGLVFPGNNHCYQLVVEKAEWLEAQRHCQELGNGDLAFVSSPDIQSFLVAHVIRSLDVWIGFNDFASSGAQQRGEGFNLESCQNWLPGEPHPSNADHCVRMGPTGQCNTDLCMAKHSYVCEYKPQGGPCWPCWAPRPGSCPLTGTGVPAGRGSSGASPQNERLRAVRVLQVLEFPELAFRHEGFLTALEFVTQELHQPVHVRFQVYRLVDGEGEASPQYYQEENSATEPFPSAQDDGNWTLLECPPGFQWCPLTSLCSSHNNCCNGTECANSSFGSSPAPGSLQPNDSQPSYELLKEFLFMVPAGPSSQYQVTFSKENIFVRAGDVFSIQHDADPGSFLWCHPGATSQDTRNSSERALSPSSVAQGGSNSTVCSVRVRYAEEQLVPVLSPHNAGLEHPGHYGVRASVDNGFFSANLSCSFRVASRVSGLRVVHPAPQGSRVYLPTNHTTLLVKLSSGVNATASWLGDNRSVPFVAACPAALAQLCARENNDTWFAVVQLGGLGEGVSTHVLVAENSVSSQNITVTVKVEEPIRGLRATPDPESRVLQGVWDLLPSYIPVMEAGSDVTFRWTVDDKPSFTFYNVVFNVIYQSPAVYKLSLTASNHVSNFTVNYNVTVEMMNRMRNLSVVGALPVLPQNSSVEFSARVLVDSAVEALFLWDFGDGVQETYLFKPPYNKSFLVPDPNVHEVVIEHNVSHIYRDPGEYALMVVVSNEYENLTHLSPVHVHSCLIDVKVEAEEDVLVVGRPVTFRATPLPSPYGVVYTWDFGDGSSLLTELQPTVTHSYYRRGVYNVTVTANNTVSSVGTVECYQVFEEITGLRVSADEAAELGAAVTVNASVQTGDSITWTFDMGDGTVLRSQVPVVEHVYIKDINCTVNVTAINPVNSVSQAVPVQIFVLEVLKIEPDSCILEHPDVQLTAYVTGNPEDYVFDWTFGDGSSNVTVSGDPVVMHNFTRSGTFPLSLTLSSSFNKAHYFTSVCVEPEILNVTLLPSKHFVRLGEEASFQVSAVPPYQYRYRWDFGNNESTRSSGTEVTYTYKNTGVFLVTVTVSNNVSFNNDTAFVEVQEPVGVAKIEYNGTDVLELNQIYLFSASMNGTKVSYCWDFGDGTVQPGQVATHSYNSTGHYSITVMGQNDVSSNETTIDISVKRRLFGLTVNASRTVVPLNGSVSFVATLVAGTATRYSWILCDRCTPIQGSSTISYTFRSVGTFNVIVTAENKISSLQDSIYVYVLEQIEGLQVASTDLVEDMYFPTNKTLHLQAVVREGTNISYSWVVQRDGNAVQTFAGKTFPLSILEAGNYTVYLKATNMLGCATANRTLEFIESLGVLKPYAFPNPAAVNASVNISATISSGTGVTYVWYLEDGSSPVTSEPFIVHSFQSPGMIEVVVGAENKLNSTNATVSVCVEEVIEGLSIGTAELDCRYVSSGSTVVFEGELQRGTEVTWLWEVPNGTLSGQSVAVTFPTAGLYTIHLNASNDISWALASRNISVLDRIQGLEVVASKKVVEPGEQVTFEIRMLSGTSVSYLVSISGDYSVVLNGSRYTHEFTKSGDYLVTVTVQNQISIAHAQVLISVLEPIQDVRLLNCCEEGIPTGTEKSFGARVGSGSRVSFSWQFCLWKERGRAVVAASGERVSYAPEAAGLLEIHLTAFNDLGSVNITRTMQVQDPIVQVSLSATNAFVNRTALFEAVVVPSSRSVEFLWSFGDGSSTQTTRVAMANYSYLSPGDYLVEVNATNLISFFIAQLTVTVKVLECEEPEVELALPPQVVMKRSQRNYLEAQIDLRGCIKYQTEHLWEIYRAASCMNLDDSSRIWLPNVDVNRPQLVIPKLGLEVGNYCFMFIVSFGDTPLSKSIFANVTVIPSRLVPIIDGGSYRVWSKTQDLILDGEKSYDPNLDDGEQTPLLYEWSCTSSSKQSSAAGCSLNFSAKEGIVTISKALLEADVEYTFDLTVRKEGMSPEATNQTVFIKRGGVPIVSLECVSCKAQSVYEVSKSSYVYLEGTCQNCHNDSKLGRWAAHSFKNKSLILDKTTTSTGDTGMNLVLRQGALRDGEGYTFTLHITDLTTGEEGFASIDLLPNQPPVGGSCRLSPEGPLRALMTKVHFECTGWRDTEDAEGPLVYILLASRRRPGHFHEFCVYKGSRAEHGAFLPPGFHDSAFQVSVAVLVQDQLGATVVAVNRSMEIGLPEGFPSLSHWLYNQTDTVLQGLVKQGDPQQVIEYSLALITILNEYERSMLLEPEAGHEFELRTWTRNNITETLNSLKVNTVDDIQQISAALAQCTVVSKELVCKSCLTRTLNKLETMMTILQGETTQGTVTPTGIADNILNITGDLIHLVNTVSQESNPQELLADPHNLLLAPKAYNLSSSLMRILMKSRVLNEEPLELVGGEIKATGKRSDPFNLLCYENTPNCQFSIPQAFNSTLSNLTDVIQVMFQVDSNPFPFGYISNYTVSTKVASMEFQTHNGVQIPIGSLDSEKAITVMVSNSTEPENLVAGTEVIEPRTSVNLIVIMESNNREAGLHFQLTYRVLNEHYLASEPEPFIMAYLHHEPEPNEHNCSASKRISLEALAGSDHKLYTFFTSPRTDDPIQKYYLNITNHFSWSAVEVTLGLYTSLCQYFSEQEKRWKTEGIVPLEDTRPDQAVCLTQHLTAFGASLFVPPNSVQFIFPAPGPGLNYIVLLTCAVCFVTYSVAALIVHKLDMIDMNRVGVIPFCGKNGMYKYEILVKTGWGRGSGTTAHVGIALYGVDNKSGHRHLDGDNAFHRNSLDVFQIATERSLGSIWRIRIWHDNKGLSPSWYLQHVIVRDLQSSKSYFFLVNDWLSVESEDNDGLVEREVFAASDELRSFWRIFVAELQRGFFEKHVWLSLWDRPPRSRFTRVQRATCCCLLIFLFLCANAVWYGVVGSVHLSNVAVSSLIPVSVDTVAVGLVSSVVVYPLYLVILFLFRMARGKVRRGDGCSHTVTHSDQQSLEIDNYLDSSILDSSFPTFPGLQAEVTASLPQLGGSWSLVPWPSSEALLSWPDLLSDPSIMGNTIQKLKRGRASRHLGLEAPLATEEDTLSLGIHQGQPRYFSASGEPPWLGAEVEEQSCCHHHWLSSVFGEKVETVMMQRLNDKGQTQPLLCPRGPFAGMFTALSLLLLPLPVADQTFRKRLLPPWCSLLAHGISLLLFAASAGVSVWIGVGFSSSVALMWLISGIFSFLASFLVWEPLKVLLEALYFSLVAKRLHPEEDDTLVEQPCVEHVSERISKVRPPQGFALFQAKEEARKVKLLHRMLKNFLIYMMFLLVVLLTNYGDASRTSRAFLLQSSIKQQLGSNDFLLIKRSDQFWLWMSQVFLPYLYNNGSGQESHSTTLGTARLRQLRLRGGRSEGRDRDGGSAVTGGGDMGWESTAGNGTAAWAHSAPDLAGIWYWGYISFYDSSGYVQELGPSLEESRAQLEFLQQHTWIDNMSRAVFVELLQYNPSVDLHVAVTLRLEFPGAGQAIAAVTISPFPLLRLSTGVTLQLLMMVFLMLFVVYFVVSESLAIKKEGRAYFTLWGNYSQWVFILLTTCTVLVHLSQATLADQQWLRYLSNRRGFTNFYQVALLSSIFSSLAASLLFLLTVQAAQQLRFVRQWSVFGKTFQKSMKELMAAGVAFALLLLAYAQLGFLVTTPVSLSHSGASLRPCLPEASGLYCLFCSSYIVLEVWIVLRLLAAVLIHSYREMRFELYRPAFEPQDYEMVELFVRRLKMWMGFSKAKEFRHKVRFEGMEPLPSRDSSDSKSFRGPTPSAASDSSRASTSSSQLDGLSLVLSARDSLEVDADIQRLLSLFEMLLAQFDRVNRVTEDVSRIEHLLEFSRSRRVAEPLSPRCAGPAQRGAVPGRLLRASRGVSAAAGSAGKPCAARRKRPLRAKNRVHPTVK</sequence>
<proteinExistence type="inferred from homology"/>
<dbReference type="Pfam" id="PF00059">
    <property type="entry name" value="Lectin_C"/>
    <property type="match status" value="1"/>
</dbReference>
<evidence type="ECO:0000256" key="2">
    <source>
        <dbReference type="ARBA" id="ARBA00004651"/>
    </source>
</evidence>
<dbReference type="InterPro" id="IPR016187">
    <property type="entry name" value="CTDL_fold"/>
</dbReference>
<feature type="transmembrane region" description="Helical" evidence="17">
    <location>
        <begin position="3613"/>
        <end position="3632"/>
    </location>
</feature>
<keyword evidence="8" id="KW-0677">Repeat</keyword>
<dbReference type="SMART" id="SM00369">
    <property type="entry name" value="LRR_TYP"/>
    <property type="match status" value="1"/>
</dbReference>
<feature type="transmembrane region" description="Helical" evidence="17">
    <location>
        <begin position="3917"/>
        <end position="3940"/>
    </location>
</feature>
<feature type="compositionally biased region" description="Low complexity" evidence="16">
    <location>
        <begin position="4106"/>
        <end position="4118"/>
    </location>
</feature>
<evidence type="ECO:0000256" key="1">
    <source>
        <dbReference type="ARBA" id="ARBA00004138"/>
    </source>
</evidence>
<dbReference type="NCBIfam" id="TIGR00864">
    <property type="entry name" value="PCC"/>
    <property type="match status" value="1"/>
</dbReference>
<feature type="transmembrane region" description="Helical" evidence="17">
    <location>
        <begin position="3526"/>
        <end position="3545"/>
    </location>
</feature>
<dbReference type="PROSITE" id="PS50095">
    <property type="entry name" value="PLAT"/>
    <property type="match status" value="1"/>
</dbReference>
<dbReference type="Gene3D" id="3.80.10.10">
    <property type="entry name" value="Ribonuclease Inhibitor"/>
    <property type="match status" value="1"/>
</dbReference>
<keyword evidence="5" id="KW-0433">Leucine-rich repeat</keyword>
<evidence type="ECO:0000256" key="3">
    <source>
        <dbReference type="ARBA" id="ARBA00007200"/>
    </source>
</evidence>
<comment type="caution">
    <text evidence="15">Lacks conserved residue(s) required for the propagation of feature annotation.</text>
</comment>
<evidence type="ECO:0000259" key="19">
    <source>
        <dbReference type="PROSITE" id="PS50093"/>
    </source>
</evidence>
<feature type="transmembrane region" description="Helical" evidence="17">
    <location>
        <begin position="3221"/>
        <end position="3242"/>
    </location>
</feature>
<dbReference type="SUPFAM" id="SSF52058">
    <property type="entry name" value="L domain-like"/>
    <property type="match status" value="1"/>
</dbReference>
<dbReference type="PRINTS" id="PR00500">
    <property type="entry name" value="POLYCYSTIN1"/>
</dbReference>
<dbReference type="Pfam" id="PF01477">
    <property type="entry name" value="PLAT"/>
    <property type="match status" value="1"/>
</dbReference>
<dbReference type="PANTHER" id="PTHR46730:SF3">
    <property type="entry name" value="POLYCYSTIN-1"/>
    <property type="match status" value="1"/>
</dbReference>
<dbReference type="Ensembl" id="ENSCRFT00000006356.1">
    <property type="protein sequence ID" value="ENSCRFP00000006128.1"/>
    <property type="gene ID" value="ENSCRFG00000000944.1"/>
</dbReference>
<keyword evidence="13" id="KW-0325">Glycoprotein</keyword>
<feature type="domain" description="WSC" evidence="23">
    <location>
        <begin position="121"/>
        <end position="214"/>
    </location>
</feature>
<dbReference type="SMART" id="SM00308">
    <property type="entry name" value="LH2"/>
    <property type="match status" value="1"/>
</dbReference>
<feature type="domain" description="PKD" evidence="19">
    <location>
        <begin position="1672"/>
        <end position="1758"/>
    </location>
</feature>
<dbReference type="SMART" id="SM00089">
    <property type="entry name" value="PKD"/>
    <property type="match status" value="15"/>
</dbReference>
<dbReference type="PROSITE" id="PS51450">
    <property type="entry name" value="LRR"/>
    <property type="match status" value="1"/>
</dbReference>
<dbReference type="InterPro" id="IPR001304">
    <property type="entry name" value="C-type_lectin-like"/>
</dbReference>
<evidence type="ECO:0000256" key="15">
    <source>
        <dbReference type="PROSITE-ProRule" id="PRU00152"/>
    </source>
</evidence>
<dbReference type="Proteomes" id="UP000694396">
    <property type="component" value="Unplaced"/>
</dbReference>
<evidence type="ECO:0000259" key="20">
    <source>
        <dbReference type="PROSITE" id="PS50095"/>
    </source>
</evidence>
<dbReference type="PROSITE" id="PS51212">
    <property type="entry name" value="WSC"/>
    <property type="match status" value="1"/>
</dbReference>
<dbReference type="InterPro" id="IPR042060">
    <property type="entry name" value="PLAT_polycystin1"/>
</dbReference>
<comment type="similarity">
    <text evidence="3">Belongs to the polycystin family.</text>
</comment>
<evidence type="ECO:0000313" key="24">
    <source>
        <dbReference type="Ensembl" id="ENSCRFP00000006128.1"/>
    </source>
</evidence>
<dbReference type="PROSITE" id="PS50221">
    <property type="entry name" value="GAIN_B"/>
    <property type="match status" value="1"/>
</dbReference>
<keyword evidence="7" id="KW-0732">Signal</keyword>
<dbReference type="InterPro" id="IPR001611">
    <property type="entry name" value="Leu-rich_rpt"/>
</dbReference>
<evidence type="ECO:0000256" key="12">
    <source>
        <dbReference type="ARBA" id="ARBA00023157"/>
    </source>
</evidence>
<feature type="domain" description="PKD" evidence="19">
    <location>
        <begin position="1004"/>
        <end position="1073"/>
    </location>
</feature>
<dbReference type="InterPro" id="IPR035986">
    <property type="entry name" value="PKD_dom_sf"/>
</dbReference>
<feature type="transmembrane region" description="Helical" evidence="17">
    <location>
        <begin position="3262"/>
        <end position="3284"/>
    </location>
</feature>
<evidence type="ECO:0000259" key="23">
    <source>
        <dbReference type="PROSITE" id="PS51212"/>
    </source>
</evidence>
<feature type="region of interest" description="Disordered" evidence="16">
    <location>
        <begin position="4207"/>
        <end position="4237"/>
    </location>
</feature>
<evidence type="ECO:0000256" key="10">
    <source>
        <dbReference type="ARBA" id="ARBA00023069"/>
    </source>
</evidence>
<feature type="transmembrane region" description="Helical" evidence="17">
    <location>
        <begin position="3014"/>
        <end position="3036"/>
    </location>
</feature>
<keyword evidence="12" id="KW-1015">Disulfide bond</keyword>
<dbReference type="SUPFAM" id="SSF49723">
    <property type="entry name" value="Lipase/lipooxygenase domain (PLAT/LH2 domain)"/>
    <property type="match status" value="1"/>
</dbReference>
<evidence type="ECO:0000256" key="11">
    <source>
        <dbReference type="ARBA" id="ARBA00023136"/>
    </source>
</evidence>
<evidence type="ECO:0000259" key="18">
    <source>
        <dbReference type="PROSITE" id="PS50041"/>
    </source>
</evidence>
<feature type="compositionally biased region" description="Basic residues" evidence="16">
    <location>
        <begin position="4219"/>
        <end position="4237"/>
    </location>
</feature>
<dbReference type="InterPro" id="IPR022409">
    <property type="entry name" value="PKD/Chitinase_dom"/>
</dbReference>
<feature type="domain" description="PKD" evidence="19">
    <location>
        <begin position="2012"/>
        <end position="2095"/>
    </location>
</feature>
<feature type="domain" description="PKD" evidence="19">
    <location>
        <begin position="1187"/>
        <end position="1244"/>
    </location>
</feature>
<dbReference type="InterPro" id="IPR002889">
    <property type="entry name" value="WSC_carb-bd"/>
</dbReference>
<feature type="domain" description="PKD" evidence="19">
    <location>
        <begin position="1261"/>
        <end position="1334"/>
    </location>
</feature>
<evidence type="ECO:0000256" key="14">
    <source>
        <dbReference type="ARBA" id="ARBA00023273"/>
    </source>
</evidence>
<feature type="transmembrane region" description="Helical" evidence="17">
    <location>
        <begin position="3966"/>
        <end position="3988"/>
    </location>
</feature>
<dbReference type="CDD" id="cd00037">
    <property type="entry name" value="CLECT"/>
    <property type="match status" value="1"/>
</dbReference>
<dbReference type="PROSITE" id="PS50041">
    <property type="entry name" value="C_TYPE_LECTIN_2"/>
    <property type="match status" value="1"/>
</dbReference>
<feature type="domain" description="PKD" evidence="19">
    <location>
        <begin position="248"/>
        <end position="280"/>
    </location>
</feature>
<evidence type="ECO:0000256" key="9">
    <source>
        <dbReference type="ARBA" id="ARBA00022989"/>
    </source>
</evidence>
<evidence type="ECO:0000256" key="8">
    <source>
        <dbReference type="ARBA" id="ARBA00022737"/>
    </source>
</evidence>
<feature type="domain" description="PKD" evidence="19">
    <location>
        <begin position="1091"/>
        <end position="1153"/>
    </location>
</feature>
<dbReference type="FunFam" id="2.60.40.10:FF:000825">
    <property type="entry name" value="Polycystin 1, transient receptor potential channel interacting"/>
    <property type="match status" value="1"/>
</dbReference>
<accession>A0A8C3P6J7</accession>
<feature type="domain" description="PKD" evidence="19">
    <location>
        <begin position="1436"/>
        <end position="1493"/>
    </location>
</feature>
<dbReference type="GO" id="GO:0005929">
    <property type="term" value="C:cilium"/>
    <property type="evidence" value="ECO:0007669"/>
    <property type="project" value="UniProtKB-SubCell"/>
</dbReference>
<dbReference type="Gene3D" id="2.60.40.10">
    <property type="entry name" value="Immunoglobulins"/>
    <property type="match status" value="10"/>
</dbReference>
<dbReference type="InterPro" id="IPR003591">
    <property type="entry name" value="Leu-rich_rpt_typical-subtyp"/>
</dbReference>
<reference evidence="24" key="1">
    <citation type="submission" date="2025-08" db="UniProtKB">
        <authorList>
            <consortium name="Ensembl"/>
        </authorList>
    </citation>
    <scope>IDENTIFICATION</scope>
</reference>
<evidence type="ECO:0000256" key="7">
    <source>
        <dbReference type="ARBA" id="ARBA00022729"/>
    </source>
</evidence>
<dbReference type="InterPro" id="IPR014010">
    <property type="entry name" value="REJ_dom"/>
</dbReference>
<feature type="transmembrane region" description="Helical" evidence="17">
    <location>
        <begin position="4008"/>
        <end position="4035"/>
    </location>
</feature>
<feature type="compositionally biased region" description="Basic and acidic residues" evidence="16">
    <location>
        <begin position="3704"/>
        <end position="3713"/>
    </location>
</feature>
<dbReference type="InterPro" id="IPR057244">
    <property type="entry name" value="GAIN_B"/>
</dbReference>
<dbReference type="SMART" id="SM00082">
    <property type="entry name" value="LRRCT"/>
    <property type="match status" value="1"/>
</dbReference>
<evidence type="ECO:0000256" key="4">
    <source>
        <dbReference type="ARBA" id="ARBA00022475"/>
    </source>
</evidence>
<dbReference type="Pfam" id="PF00801">
    <property type="entry name" value="PKD"/>
    <property type="match status" value="14"/>
</dbReference>
<name>A0A8C3P6J7_9PASS</name>
<dbReference type="SMART" id="SM00034">
    <property type="entry name" value="CLECT"/>
    <property type="match status" value="1"/>
</dbReference>
<keyword evidence="25" id="KW-1185">Reference proteome</keyword>
<keyword evidence="6 17" id="KW-0812">Transmembrane</keyword>
<dbReference type="GO" id="GO:0006816">
    <property type="term" value="P:calcium ion transport"/>
    <property type="evidence" value="ECO:0007669"/>
    <property type="project" value="TreeGrafter"/>
</dbReference>
<dbReference type="GO" id="GO:0005886">
    <property type="term" value="C:plasma membrane"/>
    <property type="evidence" value="ECO:0007669"/>
    <property type="project" value="UniProtKB-SubCell"/>
</dbReference>
<dbReference type="InterPro" id="IPR013783">
    <property type="entry name" value="Ig-like_fold"/>
</dbReference>
<feature type="region of interest" description="Disordered" evidence="16">
    <location>
        <begin position="4088"/>
        <end position="4118"/>
    </location>
</feature>
<dbReference type="PANTHER" id="PTHR46730">
    <property type="entry name" value="POLYCYSTIN-1"/>
    <property type="match status" value="1"/>
</dbReference>
<feature type="domain" description="GAIN-B" evidence="21">
    <location>
        <begin position="2824"/>
        <end position="3004"/>
    </location>
</feature>
<dbReference type="SMART" id="SM00321">
    <property type="entry name" value="WSC"/>
    <property type="match status" value="1"/>
</dbReference>
<evidence type="ECO:0000259" key="21">
    <source>
        <dbReference type="PROSITE" id="PS50221"/>
    </source>
</evidence>
<feature type="transmembrane region" description="Helical" evidence="17">
    <location>
        <begin position="3498"/>
        <end position="3520"/>
    </location>
</feature>
<feature type="domain" description="REJ" evidence="22">
    <location>
        <begin position="2098"/>
        <end position="2789"/>
    </location>
</feature>
<dbReference type="PROSITE" id="PS50093">
    <property type="entry name" value="PKD"/>
    <property type="match status" value="11"/>
</dbReference>
<dbReference type="FunFam" id="2.60.60.20:FF:000012">
    <property type="entry name" value="polycystin-1 isoform X2"/>
    <property type="match status" value="1"/>
</dbReference>
<dbReference type="InterPro" id="IPR002859">
    <property type="entry name" value="PKD/REJ-like"/>
</dbReference>
<keyword evidence="10" id="KW-0969">Cilium</keyword>
<evidence type="ECO:0000256" key="5">
    <source>
        <dbReference type="ARBA" id="ARBA00022614"/>
    </source>
</evidence>
<dbReference type="CDD" id="cd01752">
    <property type="entry name" value="PLAT_polycystin"/>
    <property type="match status" value="1"/>
</dbReference>
<dbReference type="InterPro" id="IPR000601">
    <property type="entry name" value="PKD_dom"/>
</dbReference>
<dbReference type="InterPro" id="IPR046791">
    <property type="entry name" value="Polycystin_dom"/>
</dbReference>
<dbReference type="InterPro" id="IPR036392">
    <property type="entry name" value="PLAT/LH2_dom_sf"/>
</dbReference>
<dbReference type="Pfam" id="PF20519">
    <property type="entry name" value="Polycystin_dom"/>
    <property type="match status" value="1"/>
</dbReference>
<dbReference type="Pfam" id="PF13855">
    <property type="entry name" value="LRR_8"/>
    <property type="match status" value="1"/>
</dbReference>
<dbReference type="InterPro" id="IPR000483">
    <property type="entry name" value="Cys-rich_flank_reg_C"/>
</dbReference>
<feature type="domain" description="PKD" evidence="19">
    <location>
        <begin position="1358"/>
        <end position="1418"/>
    </location>
</feature>
<evidence type="ECO:0000256" key="6">
    <source>
        <dbReference type="ARBA" id="ARBA00022692"/>
    </source>
</evidence>
<keyword evidence="9 17" id="KW-1133">Transmembrane helix</keyword>
<keyword evidence="14" id="KW-0966">Cell projection</keyword>
<evidence type="ECO:0000256" key="13">
    <source>
        <dbReference type="ARBA" id="ARBA00023180"/>
    </source>
</evidence>
<feature type="domain" description="PKD" evidence="19">
    <location>
        <begin position="909"/>
        <end position="971"/>
    </location>
</feature>
<dbReference type="InterPro" id="IPR016186">
    <property type="entry name" value="C-type_lectin-like/link_sf"/>
</dbReference>
<dbReference type="InterPro" id="IPR001024">
    <property type="entry name" value="PLAT/LH2_dom"/>
</dbReference>
<dbReference type="GO" id="GO:0005261">
    <property type="term" value="F:monoatomic cation channel activity"/>
    <property type="evidence" value="ECO:0007669"/>
    <property type="project" value="TreeGrafter"/>
</dbReference>
<comment type="subcellular location">
    <subcellularLocation>
        <location evidence="2">Cell membrane</location>
        <topology evidence="2">Multi-pass membrane protein</topology>
    </subcellularLocation>
    <subcellularLocation>
        <location evidence="1">Cell projection</location>
        <location evidence="1">Cilium</location>
    </subcellularLocation>
</comment>
<feature type="domain" description="C-type lectin" evidence="18">
    <location>
        <begin position="355"/>
        <end position="469"/>
    </location>
</feature>
<dbReference type="SMART" id="SM00303">
    <property type="entry name" value="GPS"/>
    <property type="match status" value="1"/>
</dbReference>
<dbReference type="CDD" id="cd00146">
    <property type="entry name" value="PKD"/>
    <property type="match status" value="13"/>
</dbReference>
<dbReference type="Gene3D" id="3.10.100.10">
    <property type="entry name" value="Mannose-Binding Protein A, subunit A"/>
    <property type="match status" value="1"/>
</dbReference>
<evidence type="ECO:0000313" key="25">
    <source>
        <dbReference type="Proteomes" id="UP000694396"/>
    </source>
</evidence>
<reference evidence="24" key="2">
    <citation type="submission" date="2025-09" db="UniProtKB">
        <authorList>
            <consortium name="Ensembl"/>
        </authorList>
    </citation>
    <scope>IDENTIFICATION</scope>
</reference>
<keyword evidence="4" id="KW-1003">Cell membrane</keyword>
<feature type="domain" description="PLAT" evidence="20">
    <location>
        <begin position="3059"/>
        <end position="3174"/>
    </location>
</feature>
<dbReference type="InterPro" id="IPR000434">
    <property type="entry name" value="PC1"/>
</dbReference>
<evidence type="ECO:0000256" key="16">
    <source>
        <dbReference type="SAM" id="MobiDB-lite"/>
    </source>
</evidence>
<dbReference type="InterPro" id="IPR006228">
    <property type="entry name" value="Polycystin_cat"/>
</dbReference>
<feature type="domain" description="PKD" evidence="19">
    <location>
        <begin position="1785"/>
        <end position="1835"/>
    </location>
</feature>
<dbReference type="InterPro" id="IPR000203">
    <property type="entry name" value="GPS"/>
</dbReference>
<dbReference type="Pfam" id="PF02010">
    <property type="entry name" value="REJ"/>
    <property type="match status" value="1"/>
</dbReference>
<evidence type="ECO:0000256" key="17">
    <source>
        <dbReference type="SAM" id="Phobius"/>
    </source>
</evidence>
<feature type="region of interest" description="Disordered" evidence="16">
    <location>
        <begin position="3703"/>
        <end position="3724"/>
    </location>
</feature>
<dbReference type="Pfam" id="PF08016">
    <property type="entry name" value="PKD_channel"/>
    <property type="match status" value="1"/>
</dbReference>
<organism evidence="24 25">
    <name type="scientific">Cyanoderma ruficeps</name>
    <name type="common">rufous-capped babbler</name>
    <dbReference type="NCBI Taxonomy" id="181631"/>
    <lineage>
        <taxon>Eukaryota</taxon>
        <taxon>Metazoa</taxon>
        <taxon>Chordata</taxon>
        <taxon>Craniata</taxon>
        <taxon>Vertebrata</taxon>
        <taxon>Euteleostomi</taxon>
        <taxon>Archelosauria</taxon>
        <taxon>Archosauria</taxon>
        <taxon>Dinosauria</taxon>
        <taxon>Saurischia</taxon>
        <taxon>Theropoda</taxon>
        <taxon>Coelurosauria</taxon>
        <taxon>Aves</taxon>
        <taxon>Neognathae</taxon>
        <taxon>Neoaves</taxon>
        <taxon>Telluraves</taxon>
        <taxon>Australaves</taxon>
        <taxon>Passeriformes</taxon>
        <taxon>Sylvioidea</taxon>
        <taxon>Timaliidae</taxon>
        <taxon>Cyanoderma</taxon>
    </lineage>
</organism>
<dbReference type="InterPro" id="IPR032675">
    <property type="entry name" value="LRR_dom_sf"/>
</dbReference>
<dbReference type="PROSITE" id="PS51111">
    <property type="entry name" value="REJ"/>
    <property type="match status" value="1"/>
</dbReference>
<dbReference type="SUPFAM" id="SSF49299">
    <property type="entry name" value="PKD domain"/>
    <property type="match status" value="14"/>
</dbReference>
<evidence type="ECO:0000259" key="22">
    <source>
        <dbReference type="PROSITE" id="PS51111"/>
    </source>
</evidence>
<dbReference type="Gene3D" id="2.60.60.20">
    <property type="entry name" value="PLAT/LH2 domain"/>
    <property type="match status" value="1"/>
</dbReference>
<keyword evidence="11 17" id="KW-0472">Membrane</keyword>
<feature type="region of interest" description="Disordered" evidence="16">
    <location>
        <begin position="698"/>
        <end position="717"/>
    </location>
</feature>
<dbReference type="InterPro" id="IPR013122">
    <property type="entry name" value="PKD1_2_channel"/>
</dbReference>
<protein>
    <submittedName>
        <fullName evidence="24">Polycystin 1, transient receptor potential channel interacting</fullName>
    </submittedName>
</protein>
<feature type="transmembrane region" description="Helical" evidence="17">
    <location>
        <begin position="3877"/>
        <end position="3897"/>
    </location>
</feature>
<dbReference type="SUPFAM" id="SSF56436">
    <property type="entry name" value="C-type lectin-like"/>
    <property type="match status" value="1"/>
</dbReference>
<feature type="transmembrane region" description="Helical" evidence="17">
    <location>
        <begin position="3838"/>
        <end position="3857"/>
    </location>
</feature>